<gene>
    <name evidence="1" type="ORF">LITE_LOCUS38769</name>
</gene>
<dbReference type="AlphaFoldDB" id="A0AAV0PIW2"/>
<dbReference type="EMBL" id="CAMGYJ010000009">
    <property type="protein sequence ID" value="CAI0471014.1"/>
    <property type="molecule type" value="Genomic_DNA"/>
</dbReference>
<reference evidence="1" key="1">
    <citation type="submission" date="2022-08" db="EMBL/GenBank/DDBJ databases">
        <authorList>
            <person name="Gutierrez-Valencia J."/>
        </authorList>
    </citation>
    <scope>NUCLEOTIDE SEQUENCE</scope>
</reference>
<evidence type="ECO:0000313" key="2">
    <source>
        <dbReference type="Proteomes" id="UP001154282"/>
    </source>
</evidence>
<keyword evidence="2" id="KW-1185">Reference proteome</keyword>
<accession>A0AAV0PIW2</accession>
<sequence length="41" mass="4643">SQSKESLFLPSKIALFVLSSKRIYFVETHPTANIFPCQSMP</sequence>
<comment type="caution">
    <text evidence="1">The sequence shown here is derived from an EMBL/GenBank/DDBJ whole genome shotgun (WGS) entry which is preliminary data.</text>
</comment>
<dbReference type="Proteomes" id="UP001154282">
    <property type="component" value="Unassembled WGS sequence"/>
</dbReference>
<protein>
    <submittedName>
        <fullName evidence="1">Uncharacterized protein</fullName>
    </submittedName>
</protein>
<organism evidence="1 2">
    <name type="scientific">Linum tenue</name>
    <dbReference type="NCBI Taxonomy" id="586396"/>
    <lineage>
        <taxon>Eukaryota</taxon>
        <taxon>Viridiplantae</taxon>
        <taxon>Streptophyta</taxon>
        <taxon>Embryophyta</taxon>
        <taxon>Tracheophyta</taxon>
        <taxon>Spermatophyta</taxon>
        <taxon>Magnoliopsida</taxon>
        <taxon>eudicotyledons</taxon>
        <taxon>Gunneridae</taxon>
        <taxon>Pentapetalae</taxon>
        <taxon>rosids</taxon>
        <taxon>fabids</taxon>
        <taxon>Malpighiales</taxon>
        <taxon>Linaceae</taxon>
        <taxon>Linum</taxon>
    </lineage>
</organism>
<proteinExistence type="predicted"/>
<evidence type="ECO:0000313" key="1">
    <source>
        <dbReference type="EMBL" id="CAI0471014.1"/>
    </source>
</evidence>
<name>A0AAV0PIW2_9ROSI</name>
<feature type="non-terminal residue" evidence="1">
    <location>
        <position position="1"/>
    </location>
</feature>